<accession>R4MCF8</accession>
<reference evidence="1 2" key="1">
    <citation type="journal article" date="2013" name="Genome Announc.">
        <title>Whole-Genome Sequences of Four Clinical Isolates of Mycobacterium tuberculosis from Tamil Nadu, South India.</title>
        <authorList>
            <person name="Narayanan S."/>
            <person name="Deshpande U."/>
        </authorList>
    </citation>
    <scope>NUCLEOTIDE SEQUENCE [LARGE SCALE GENOMIC DNA]</scope>
    <source>
        <strain evidence="1 2">CAS/NITR204</strain>
    </source>
</reference>
<dbReference type="Proteomes" id="UP000013548">
    <property type="component" value="Chromosome"/>
</dbReference>
<sequence length="96" mass="10143">MHLVGTVEDAHGAVPAVQPGQRGVVADAGGPVDLDCAVDDIAGHPRGHRLDHGDQVARLFVAMLVDCPRRLFAQQPCLVDFVAGLSNRLLHDALFG</sequence>
<dbReference type="AlphaFoldDB" id="R4MCF8"/>
<evidence type="ECO:0000313" key="2">
    <source>
        <dbReference type="Proteomes" id="UP000013548"/>
    </source>
</evidence>
<proteinExistence type="predicted"/>
<evidence type="ECO:0000313" key="1">
    <source>
        <dbReference type="EMBL" id="AGL25616.1"/>
    </source>
</evidence>
<organism evidence="1 2">
    <name type="scientific">Mycobacterium tuberculosis CAS/NITR204</name>
    <dbReference type="NCBI Taxonomy" id="1310114"/>
    <lineage>
        <taxon>Bacteria</taxon>
        <taxon>Bacillati</taxon>
        <taxon>Actinomycetota</taxon>
        <taxon>Actinomycetes</taxon>
        <taxon>Mycobacteriales</taxon>
        <taxon>Mycobacteriaceae</taxon>
        <taxon>Mycobacterium</taxon>
        <taxon>Mycobacterium tuberculosis complex</taxon>
    </lineage>
</organism>
<name>R4MCF8_MYCTX</name>
<gene>
    <name evidence="1" type="ORF">J113_01095</name>
</gene>
<protein>
    <submittedName>
        <fullName evidence="1">Uncharacterized protein</fullName>
    </submittedName>
</protein>
<dbReference type="KEGG" id="mtuc:J113_01095"/>
<dbReference type="HOGENOM" id="CLU_2356762_0_0_11"/>
<dbReference type="BioCyc" id="MTUB1310114:G13A2-162-MONOMER"/>
<dbReference type="EMBL" id="CP005386">
    <property type="protein sequence ID" value="AGL25616.1"/>
    <property type="molecule type" value="Genomic_DNA"/>
</dbReference>